<organism evidence="1 2">
    <name type="scientific">Schizothecium vesticola</name>
    <dbReference type="NCBI Taxonomy" id="314040"/>
    <lineage>
        <taxon>Eukaryota</taxon>
        <taxon>Fungi</taxon>
        <taxon>Dikarya</taxon>
        <taxon>Ascomycota</taxon>
        <taxon>Pezizomycotina</taxon>
        <taxon>Sordariomycetes</taxon>
        <taxon>Sordariomycetidae</taxon>
        <taxon>Sordariales</taxon>
        <taxon>Schizotheciaceae</taxon>
        <taxon>Schizothecium</taxon>
    </lineage>
</organism>
<protein>
    <submittedName>
        <fullName evidence="1">Uncharacterized protein</fullName>
    </submittedName>
</protein>
<evidence type="ECO:0000313" key="1">
    <source>
        <dbReference type="EMBL" id="KAK0746906.1"/>
    </source>
</evidence>
<accession>A0AA40EWP9</accession>
<dbReference type="EMBL" id="JAUKUD010000004">
    <property type="protein sequence ID" value="KAK0746906.1"/>
    <property type="molecule type" value="Genomic_DNA"/>
</dbReference>
<dbReference type="AlphaFoldDB" id="A0AA40EWP9"/>
<reference evidence="1" key="1">
    <citation type="submission" date="2023-06" db="EMBL/GenBank/DDBJ databases">
        <title>Genome-scale phylogeny and comparative genomics of the fungal order Sordariales.</title>
        <authorList>
            <consortium name="Lawrence Berkeley National Laboratory"/>
            <person name="Hensen N."/>
            <person name="Bonometti L."/>
            <person name="Westerberg I."/>
            <person name="Brannstrom I.O."/>
            <person name="Guillou S."/>
            <person name="Cros-Aarteil S."/>
            <person name="Calhoun S."/>
            <person name="Haridas S."/>
            <person name="Kuo A."/>
            <person name="Mondo S."/>
            <person name="Pangilinan J."/>
            <person name="Riley R."/>
            <person name="LaButti K."/>
            <person name="Andreopoulos B."/>
            <person name="Lipzen A."/>
            <person name="Chen C."/>
            <person name="Yanf M."/>
            <person name="Daum C."/>
            <person name="Ng V."/>
            <person name="Clum A."/>
            <person name="Steindorff A."/>
            <person name="Ohm R."/>
            <person name="Martin F."/>
            <person name="Silar P."/>
            <person name="Natvig D."/>
            <person name="Lalanne C."/>
            <person name="Gautier V."/>
            <person name="Ament-velasquez S.L."/>
            <person name="Kruys A."/>
            <person name="Hutchinson M.I."/>
            <person name="Powell A.J."/>
            <person name="Barry K."/>
            <person name="Miller A.N."/>
            <person name="Grigoriev I.V."/>
            <person name="Debuchy R."/>
            <person name="Gladieux P."/>
            <person name="Thoren M.H."/>
            <person name="Johannesson H."/>
        </authorList>
    </citation>
    <scope>NUCLEOTIDE SEQUENCE</scope>
    <source>
        <strain evidence="1">SMH3187-1</strain>
    </source>
</reference>
<name>A0AA40EWP9_9PEZI</name>
<sequence length="164" mass="18288">MSNLVAADLPAGPGPASISSEAIGTDDWSISAVSPHRLRQFLPHSDEDRPAFWPEAGNTYSKERPLPTLYQIDQITGHQVPKEYWELNLEYEEANRHSDAPTIEHLRFLLDPEGRQRAFEANQRLYQQALDRFDAEGRLGDAAGGRDGNLDDEYFVVRAPGGVG</sequence>
<keyword evidence="2" id="KW-1185">Reference proteome</keyword>
<proteinExistence type="predicted"/>
<gene>
    <name evidence="1" type="ORF">B0T18DRAFT_391270</name>
</gene>
<dbReference type="Proteomes" id="UP001172155">
    <property type="component" value="Unassembled WGS sequence"/>
</dbReference>
<evidence type="ECO:0000313" key="2">
    <source>
        <dbReference type="Proteomes" id="UP001172155"/>
    </source>
</evidence>
<comment type="caution">
    <text evidence="1">The sequence shown here is derived from an EMBL/GenBank/DDBJ whole genome shotgun (WGS) entry which is preliminary data.</text>
</comment>